<sequence length="164" mass="19450">MRNTKEIRFKDRILNQQYKYEKLRKHAYKELKVLEEHFSKRQVDKGKIYSDILIHLQAYQKEISYNGLRGVTLGILTTILVYIFNTGVIAQLLKIKISMNHWVAEAIGLIFGTIILGLYFLCMYFLGAGHFFIEDIKRRKQIYVNEYLIKIVEEKIEAIKNNMK</sequence>
<name>A0A0U1NQJ6_9BACI</name>
<evidence type="ECO:0000313" key="3">
    <source>
        <dbReference type="Proteomes" id="UP000199087"/>
    </source>
</evidence>
<gene>
    <name evidence="2" type="ORF">BN000_00202</name>
</gene>
<proteinExistence type="predicted"/>
<dbReference type="Proteomes" id="UP000199087">
    <property type="component" value="Unassembled WGS sequence"/>
</dbReference>
<dbReference type="AlphaFoldDB" id="A0A0U1NQJ6"/>
<dbReference type="EMBL" id="CVRB01000001">
    <property type="protein sequence ID" value="CRK80321.1"/>
    <property type="molecule type" value="Genomic_DNA"/>
</dbReference>
<organism evidence="2 3">
    <name type="scientific">Neobacillus massiliamazoniensis</name>
    <dbReference type="NCBI Taxonomy" id="1499688"/>
    <lineage>
        <taxon>Bacteria</taxon>
        <taxon>Bacillati</taxon>
        <taxon>Bacillota</taxon>
        <taxon>Bacilli</taxon>
        <taxon>Bacillales</taxon>
        <taxon>Bacillaceae</taxon>
        <taxon>Neobacillus</taxon>
    </lineage>
</organism>
<keyword evidence="1" id="KW-0812">Transmembrane</keyword>
<reference evidence="3" key="1">
    <citation type="submission" date="2015-05" db="EMBL/GenBank/DDBJ databases">
        <authorList>
            <person name="Urmite Genomes"/>
        </authorList>
    </citation>
    <scope>NUCLEOTIDE SEQUENCE [LARGE SCALE GENOMIC DNA]</scope>
    <source>
        <strain evidence="3">LF1</strain>
    </source>
</reference>
<protein>
    <submittedName>
        <fullName evidence="2">Uncharacterized protein</fullName>
    </submittedName>
</protein>
<keyword evidence="1" id="KW-1133">Transmembrane helix</keyword>
<accession>A0A0U1NQJ6</accession>
<feature type="transmembrane region" description="Helical" evidence="1">
    <location>
        <begin position="71"/>
        <end position="94"/>
    </location>
</feature>
<keyword evidence="1" id="KW-0472">Membrane</keyword>
<evidence type="ECO:0000256" key="1">
    <source>
        <dbReference type="SAM" id="Phobius"/>
    </source>
</evidence>
<dbReference type="RefSeq" id="WP_090629673.1">
    <property type="nucleotide sequence ID" value="NZ_CVRB01000001.1"/>
</dbReference>
<dbReference type="OrthoDB" id="2880315at2"/>
<feature type="transmembrane region" description="Helical" evidence="1">
    <location>
        <begin position="106"/>
        <end position="133"/>
    </location>
</feature>
<keyword evidence="3" id="KW-1185">Reference proteome</keyword>
<evidence type="ECO:0000313" key="2">
    <source>
        <dbReference type="EMBL" id="CRK80321.1"/>
    </source>
</evidence>